<dbReference type="Proteomes" id="UP000182888">
    <property type="component" value="Unassembled WGS sequence"/>
</dbReference>
<feature type="transmembrane region" description="Helical" evidence="7">
    <location>
        <begin position="258"/>
        <end position="275"/>
    </location>
</feature>
<evidence type="ECO:0000256" key="6">
    <source>
        <dbReference type="SAM" id="MobiDB-lite"/>
    </source>
</evidence>
<proteinExistence type="predicted"/>
<evidence type="ECO:0000256" key="3">
    <source>
        <dbReference type="ARBA" id="ARBA00022692"/>
    </source>
</evidence>
<gene>
    <name evidence="8" type="ORF">MPL1032_30191</name>
</gene>
<feature type="transmembrane region" description="Helical" evidence="7">
    <location>
        <begin position="175"/>
        <end position="197"/>
    </location>
</feature>
<evidence type="ECO:0000256" key="7">
    <source>
        <dbReference type="SAM" id="Phobius"/>
    </source>
</evidence>
<dbReference type="AlphaFoldDB" id="A0A0K2W312"/>
<feature type="transmembrane region" description="Helical" evidence="7">
    <location>
        <begin position="135"/>
        <end position="155"/>
    </location>
</feature>
<keyword evidence="5 7" id="KW-0472">Membrane</keyword>
<reference evidence="9" key="1">
    <citation type="submission" date="2014-08" db="EMBL/GenBank/DDBJ databases">
        <authorList>
            <person name="Edwards T."/>
        </authorList>
    </citation>
    <scope>NUCLEOTIDE SEQUENCE [LARGE SCALE GENOMIC DNA]</scope>
</reference>
<protein>
    <submittedName>
        <fullName evidence="8">Sugar ABC transporter</fullName>
    </submittedName>
</protein>
<keyword evidence="2" id="KW-1003">Cell membrane</keyword>
<evidence type="ECO:0000313" key="8">
    <source>
        <dbReference type="EMBL" id="CDX60331.1"/>
    </source>
</evidence>
<feature type="transmembrane region" description="Helical" evidence="7">
    <location>
        <begin position="308"/>
        <end position="327"/>
    </location>
</feature>
<dbReference type="PANTHER" id="PTHR32196">
    <property type="entry name" value="ABC TRANSPORTER PERMEASE PROTEIN YPHD-RELATED-RELATED"/>
    <property type="match status" value="1"/>
</dbReference>
<dbReference type="GO" id="GO:0022857">
    <property type="term" value="F:transmembrane transporter activity"/>
    <property type="evidence" value="ECO:0007669"/>
    <property type="project" value="InterPro"/>
</dbReference>
<keyword evidence="4 7" id="KW-1133">Transmembrane helix</keyword>
<comment type="subcellular location">
    <subcellularLocation>
        <location evidence="1">Cell membrane</location>
        <topology evidence="1">Multi-pass membrane protein</topology>
    </subcellularLocation>
</comment>
<keyword evidence="3 7" id="KW-0812">Transmembrane</keyword>
<evidence type="ECO:0000256" key="5">
    <source>
        <dbReference type="ARBA" id="ARBA00023136"/>
    </source>
</evidence>
<feature type="transmembrane region" description="Helical" evidence="7">
    <location>
        <begin position="231"/>
        <end position="252"/>
    </location>
</feature>
<feature type="transmembrane region" description="Helical" evidence="7">
    <location>
        <begin position="54"/>
        <end position="77"/>
    </location>
</feature>
<accession>A0A0K2W312</accession>
<dbReference type="InterPro" id="IPR001851">
    <property type="entry name" value="ABC_transp_permease"/>
</dbReference>
<sequence>MTDTNQAEETTTPQPRSSRQGIRMPEEIGVIVALFVMMAVIGLAKPRFLNPINLFSLLGNTTFLGMLALGMVFLLAIREIDLSVGWMFNFSAVIVALLMVAGLDPWLAAIAGVAFGGCLGLVNGLIAVTLRLPAIIVTLGTYSMFQGLSLVVNQGRAIVPSDDGSSFFWVISYKLFGVLPVAALVFLLLAVAMHTLLHRTRFGYRVQAVGSNPEAAAHAGIPTALVRLQTLVLMGAICGLSGTMYVGFRGAIDPNEGSDFVLVVIAAVIIGGTPLSGGHGTIVGAVVGMTIIQVISSGLIFFGIDATWSTFFTGAVTVLAVSLDRLIKYQRSRRAGMLRETSHG</sequence>
<evidence type="ECO:0000256" key="2">
    <source>
        <dbReference type="ARBA" id="ARBA00022475"/>
    </source>
</evidence>
<dbReference type="CDD" id="cd06579">
    <property type="entry name" value="TM_PBP1_transp_AraH_like"/>
    <property type="match status" value="1"/>
</dbReference>
<feature type="transmembrane region" description="Helical" evidence="7">
    <location>
        <begin position="107"/>
        <end position="128"/>
    </location>
</feature>
<evidence type="ECO:0000256" key="4">
    <source>
        <dbReference type="ARBA" id="ARBA00022989"/>
    </source>
</evidence>
<feature type="region of interest" description="Disordered" evidence="6">
    <location>
        <begin position="1"/>
        <end position="20"/>
    </location>
</feature>
<organism evidence="8 9">
    <name type="scientific">Mesorhizobium plurifarium</name>
    <dbReference type="NCBI Taxonomy" id="69974"/>
    <lineage>
        <taxon>Bacteria</taxon>
        <taxon>Pseudomonadati</taxon>
        <taxon>Pseudomonadota</taxon>
        <taxon>Alphaproteobacteria</taxon>
        <taxon>Hyphomicrobiales</taxon>
        <taxon>Phyllobacteriaceae</taxon>
        <taxon>Mesorhizobium</taxon>
    </lineage>
</organism>
<evidence type="ECO:0000313" key="9">
    <source>
        <dbReference type="Proteomes" id="UP000182888"/>
    </source>
</evidence>
<feature type="transmembrane region" description="Helical" evidence="7">
    <location>
        <begin position="28"/>
        <end position="48"/>
    </location>
</feature>
<dbReference type="GO" id="GO:0005886">
    <property type="term" value="C:plasma membrane"/>
    <property type="evidence" value="ECO:0007669"/>
    <property type="project" value="UniProtKB-SubCell"/>
</dbReference>
<dbReference type="EMBL" id="CCND01000023">
    <property type="protein sequence ID" value="CDX60331.1"/>
    <property type="molecule type" value="Genomic_DNA"/>
</dbReference>
<feature type="transmembrane region" description="Helical" evidence="7">
    <location>
        <begin position="282"/>
        <end position="302"/>
    </location>
</feature>
<evidence type="ECO:0000256" key="1">
    <source>
        <dbReference type="ARBA" id="ARBA00004651"/>
    </source>
</evidence>
<name>A0A0K2W312_MESPL</name>
<feature type="transmembrane region" description="Helical" evidence="7">
    <location>
        <begin position="84"/>
        <end position="101"/>
    </location>
</feature>
<dbReference type="Pfam" id="PF02653">
    <property type="entry name" value="BPD_transp_2"/>
    <property type="match status" value="1"/>
</dbReference>